<protein>
    <submittedName>
        <fullName evidence="1">Uncharacterized protein</fullName>
    </submittedName>
</protein>
<proteinExistence type="predicted"/>
<organism evidence="1 2">
    <name type="scientific">Cupriavidus taiwanensis</name>
    <dbReference type="NCBI Taxonomy" id="164546"/>
    <lineage>
        <taxon>Bacteria</taxon>
        <taxon>Pseudomonadati</taxon>
        <taxon>Pseudomonadota</taxon>
        <taxon>Betaproteobacteria</taxon>
        <taxon>Burkholderiales</taxon>
        <taxon>Burkholderiaceae</taxon>
        <taxon>Cupriavidus</taxon>
    </lineage>
</organism>
<dbReference type="AlphaFoldDB" id="A0A7Z7JEP3"/>
<name>A0A7Z7JEP3_9BURK</name>
<geneLocation type="plasmid" evidence="2">
    <name>cbm2594_p</name>
</geneLocation>
<reference evidence="1 2" key="1">
    <citation type="submission" date="2018-01" db="EMBL/GenBank/DDBJ databases">
        <authorList>
            <person name="Clerissi C."/>
        </authorList>
    </citation>
    <scope>NUCLEOTIDE SEQUENCE [LARGE SCALE GENOMIC DNA]</scope>
    <source>
        <strain evidence="1">Cupriavidus taiwanensis STM 6021</strain>
        <plasmid evidence="2">cbm2594_p</plasmid>
    </source>
</reference>
<accession>A0A7Z7JEP3</accession>
<gene>
    <name evidence="1" type="ORF">CBM2594_P180002</name>
</gene>
<evidence type="ECO:0000313" key="2">
    <source>
        <dbReference type="Proteomes" id="UP000257139"/>
    </source>
</evidence>
<comment type="caution">
    <text evidence="1">The sequence shown here is derived from an EMBL/GenBank/DDBJ whole genome shotgun (WGS) entry which is preliminary data.</text>
</comment>
<dbReference type="EMBL" id="OGUU01000023">
    <property type="protein sequence ID" value="SPC25191.1"/>
    <property type="molecule type" value="Genomic_DNA"/>
</dbReference>
<dbReference type="Proteomes" id="UP000257139">
    <property type="component" value="Plasmid CBM2594_p"/>
</dbReference>
<sequence length="53" mass="5935">MVHSTASASTQFLLLLAFMRQAHHPTRMIAIDWRLMTSFPSAIVFWSVPAGTC</sequence>
<evidence type="ECO:0000313" key="1">
    <source>
        <dbReference type="EMBL" id="SPC25191.1"/>
    </source>
</evidence>